<proteinExistence type="inferred from homology"/>
<organism evidence="5">
    <name type="scientific">mine drainage metagenome</name>
    <dbReference type="NCBI Taxonomy" id="410659"/>
    <lineage>
        <taxon>unclassified sequences</taxon>
        <taxon>metagenomes</taxon>
        <taxon>ecological metagenomes</taxon>
    </lineage>
</organism>
<evidence type="ECO:0000259" key="4">
    <source>
        <dbReference type="SMART" id="SM00893"/>
    </source>
</evidence>
<dbReference type="AlphaFoldDB" id="T0YD65"/>
<dbReference type="PANTHER" id="PTHR21294:SF8">
    <property type="entry name" value="ELECTRON TRANSFER FLAVOPROTEIN SUBUNIT BETA"/>
    <property type="match status" value="1"/>
</dbReference>
<dbReference type="PANTHER" id="PTHR21294">
    <property type="entry name" value="ELECTRON TRANSFER FLAVOPROTEIN BETA-SUBUNIT"/>
    <property type="match status" value="1"/>
</dbReference>
<comment type="caution">
    <text evidence="5">The sequence shown here is derived from an EMBL/GenBank/DDBJ whole genome shotgun (WGS) entry which is preliminary data.</text>
</comment>
<keyword evidence="3" id="KW-0249">Electron transport</keyword>
<feature type="non-terminal residue" evidence="5">
    <location>
        <position position="154"/>
    </location>
</feature>
<dbReference type="EMBL" id="AUZY01012468">
    <property type="protein sequence ID" value="EQD29732.1"/>
    <property type="molecule type" value="Genomic_DNA"/>
</dbReference>
<evidence type="ECO:0000256" key="2">
    <source>
        <dbReference type="ARBA" id="ARBA00022448"/>
    </source>
</evidence>
<comment type="similarity">
    <text evidence="1">Belongs to the ETF beta-subunit/FixA family.</text>
</comment>
<dbReference type="InterPro" id="IPR014729">
    <property type="entry name" value="Rossmann-like_a/b/a_fold"/>
</dbReference>
<dbReference type="Gene3D" id="3.40.50.620">
    <property type="entry name" value="HUPs"/>
    <property type="match status" value="1"/>
</dbReference>
<reference evidence="5" key="2">
    <citation type="journal article" date="2014" name="ISME J.">
        <title>Microbial stratification in low pH oxic and suboxic macroscopic growths along an acid mine drainage.</title>
        <authorList>
            <person name="Mendez-Garcia C."/>
            <person name="Mesa V."/>
            <person name="Sprenger R.R."/>
            <person name="Richter M."/>
            <person name="Diez M.S."/>
            <person name="Solano J."/>
            <person name="Bargiela R."/>
            <person name="Golyshina O.V."/>
            <person name="Manteca A."/>
            <person name="Ramos J.L."/>
            <person name="Gallego J.R."/>
            <person name="Llorente I."/>
            <person name="Martins Dos Santos V.A."/>
            <person name="Jensen O.N."/>
            <person name="Pelaez A.I."/>
            <person name="Sanchez J."/>
            <person name="Ferrer M."/>
        </authorList>
    </citation>
    <scope>NUCLEOTIDE SEQUENCE</scope>
</reference>
<accession>T0YD65</accession>
<evidence type="ECO:0000256" key="3">
    <source>
        <dbReference type="ARBA" id="ARBA00022982"/>
    </source>
</evidence>
<evidence type="ECO:0000313" key="5">
    <source>
        <dbReference type="EMBL" id="EQD29732.1"/>
    </source>
</evidence>
<dbReference type="GO" id="GO:0009055">
    <property type="term" value="F:electron transfer activity"/>
    <property type="evidence" value="ECO:0007669"/>
    <property type="project" value="InterPro"/>
</dbReference>
<sequence>AVAYGPAPRTPEVLRSCLALGCDSAVHLESAEPVDDPLSAAAALGAVLGSRPADLILVGKQALDDEEGLVAPALGALLDRPAFSSVTDLRWSPDRSRFTFRRATDAEIEHWEAPAPLVIGLQQAWNDPRTAKLPNILKARRQPIETRPGRRDGR</sequence>
<dbReference type="InterPro" id="IPR014730">
    <property type="entry name" value="ETF_a/b_N"/>
</dbReference>
<dbReference type="SUPFAM" id="SSF52402">
    <property type="entry name" value="Adenine nucleotide alpha hydrolases-like"/>
    <property type="match status" value="1"/>
</dbReference>
<evidence type="ECO:0000256" key="1">
    <source>
        <dbReference type="ARBA" id="ARBA00007557"/>
    </source>
</evidence>
<reference evidence="5" key="1">
    <citation type="submission" date="2013-08" db="EMBL/GenBank/DDBJ databases">
        <authorList>
            <person name="Mendez C."/>
            <person name="Richter M."/>
            <person name="Ferrer M."/>
            <person name="Sanchez J."/>
        </authorList>
    </citation>
    <scope>NUCLEOTIDE SEQUENCE</scope>
</reference>
<dbReference type="InterPro" id="IPR012255">
    <property type="entry name" value="ETF_b"/>
</dbReference>
<keyword evidence="2" id="KW-0813">Transport</keyword>
<feature type="domain" description="Electron transfer flavoprotein alpha/beta-subunit N-terminal" evidence="4">
    <location>
        <begin position="1"/>
        <end position="148"/>
    </location>
</feature>
<protein>
    <submittedName>
        <fullName evidence="5">Protein containing Electron transfer flavoprotein, alpha/beta-subunit</fullName>
    </submittedName>
</protein>
<dbReference type="SMART" id="SM00893">
    <property type="entry name" value="ETF"/>
    <property type="match status" value="1"/>
</dbReference>
<dbReference type="Pfam" id="PF01012">
    <property type="entry name" value="ETF"/>
    <property type="match status" value="1"/>
</dbReference>
<feature type="non-terminal residue" evidence="5">
    <location>
        <position position="1"/>
    </location>
</feature>
<gene>
    <name evidence="5" type="ORF">B1B_18619</name>
</gene>
<name>T0YD65_9ZZZZ</name>